<dbReference type="Pfam" id="PF00874">
    <property type="entry name" value="PRD"/>
    <property type="match status" value="2"/>
</dbReference>
<dbReference type="Proteomes" id="UP000195141">
    <property type="component" value="Chromosome"/>
</dbReference>
<dbReference type="PROSITE" id="PS51372">
    <property type="entry name" value="PRD_2"/>
    <property type="match status" value="2"/>
</dbReference>
<dbReference type="SUPFAM" id="SSF63520">
    <property type="entry name" value="PTS-regulatory domain, PRD"/>
    <property type="match status" value="2"/>
</dbReference>
<dbReference type="InterPro" id="IPR013196">
    <property type="entry name" value="HTH_11"/>
</dbReference>
<dbReference type="InterPro" id="IPR011608">
    <property type="entry name" value="PRD"/>
</dbReference>
<organism evidence="8">
    <name type="scientific">Candidatus Enterococcus clewellii</name>
    <dbReference type="NCBI Taxonomy" id="1834193"/>
    <lineage>
        <taxon>Bacteria</taxon>
        <taxon>Bacillati</taxon>
        <taxon>Bacillota</taxon>
        <taxon>Bacilli</taxon>
        <taxon>Lactobacillales</taxon>
        <taxon>Enterococcaceae</taxon>
        <taxon>Enterococcus</taxon>
    </lineage>
</organism>
<accession>A0A242K1Z1</accession>
<dbReference type="InterPro" id="IPR036388">
    <property type="entry name" value="WH-like_DNA-bd_sf"/>
</dbReference>
<evidence type="ECO:0000256" key="4">
    <source>
        <dbReference type="ARBA" id="ARBA00023163"/>
    </source>
</evidence>
<keyword evidence="5" id="KW-0175">Coiled coil</keyword>
<dbReference type="InterPro" id="IPR050661">
    <property type="entry name" value="BglG_antiterminators"/>
</dbReference>
<evidence type="ECO:0000313" key="8">
    <source>
        <dbReference type="EMBL" id="OTP11482.1"/>
    </source>
</evidence>
<dbReference type="InterPro" id="IPR036634">
    <property type="entry name" value="PRD_sf"/>
</dbReference>
<evidence type="ECO:0000256" key="5">
    <source>
        <dbReference type="SAM" id="Coils"/>
    </source>
</evidence>
<dbReference type="InterPro" id="IPR007737">
    <property type="entry name" value="Mga_HTH"/>
</dbReference>
<proteinExistence type="predicted"/>
<keyword evidence="3" id="KW-0010">Activator</keyword>
<keyword evidence="2" id="KW-0805">Transcription regulation</keyword>
<dbReference type="PANTHER" id="PTHR30185:SF12">
    <property type="entry name" value="TRANSCRIPTIONAL REGULATOR MANR"/>
    <property type="match status" value="1"/>
</dbReference>
<evidence type="ECO:0000259" key="7">
    <source>
        <dbReference type="PROSITE" id="PS51372"/>
    </source>
</evidence>
<evidence type="ECO:0000313" key="10">
    <source>
        <dbReference type="Proteomes" id="UP000195141"/>
    </source>
</evidence>
<name>A0A242K1Z1_9ENTE</name>
<dbReference type="Gene3D" id="1.10.1790.10">
    <property type="entry name" value="PRD domain"/>
    <property type="match status" value="2"/>
</dbReference>
<dbReference type="InterPro" id="IPR002178">
    <property type="entry name" value="PTS_EIIA_type-2_dom"/>
</dbReference>
<feature type="domain" description="PRD" evidence="7">
    <location>
        <begin position="168"/>
        <end position="272"/>
    </location>
</feature>
<dbReference type="EMBL" id="CP147247">
    <property type="protein sequence ID" value="WYJ91517.1"/>
    <property type="molecule type" value="Genomic_DNA"/>
</dbReference>
<dbReference type="PROSITE" id="PS51094">
    <property type="entry name" value="PTS_EIIA_TYPE_2"/>
    <property type="match status" value="1"/>
</dbReference>
<feature type="domain" description="PTS EIIA type-2" evidence="6">
    <location>
        <begin position="488"/>
        <end position="629"/>
    </location>
</feature>
<keyword evidence="4" id="KW-0804">Transcription</keyword>
<evidence type="ECO:0000313" key="9">
    <source>
        <dbReference type="EMBL" id="WYJ91517.1"/>
    </source>
</evidence>
<dbReference type="EMBL" id="NGMM01000007">
    <property type="protein sequence ID" value="OTP11482.1"/>
    <property type="molecule type" value="Genomic_DNA"/>
</dbReference>
<dbReference type="Pfam" id="PF00359">
    <property type="entry name" value="PTS_EIIA_2"/>
    <property type="match status" value="1"/>
</dbReference>
<dbReference type="RefSeq" id="WP_086350577.1">
    <property type="nucleotide sequence ID" value="NZ_CP147247.1"/>
</dbReference>
<dbReference type="InterPro" id="IPR016152">
    <property type="entry name" value="PTrfase/Anion_transptr"/>
</dbReference>
<reference evidence="8" key="1">
    <citation type="submission" date="2017-05" db="EMBL/GenBank/DDBJ databases">
        <title>The Genome Sequence of Enterococcus sp. 9E7_DIV0242.</title>
        <authorList>
            <consortium name="The Broad Institute Genomics Platform"/>
            <consortium name="The Broad Institute Genomic Center for Infectious Diseases"/>
            <person name="Earl A."/>
            <person name="Manson A."/>
            <person name="Schwartman J."/>
            <person name="Gilmore M."/>
            <person name="Abouelleil A."/>
            <person name="Cao P."/>
            <person name="Chapman S."/>
            <person name="Cusick C."/>
            <person name="Shea T."/>
            <person name="Young S."/>
            <person name="Neafsey D."/>
            <person name="Nusbaum C."/>
            <person name="Birren B."/>
        </authorList>
    </citation>
    <scope>NUCLEOTIDE SEQUENCE [LARGE SCALE GENOMIC DNA]</scope>
    <source>
        <strain evidence="8">9E7_DIV0242</strain>
    </source>
</reference>
<dbReference type="OrthoDB" id="3710983at2"/>
<feature type="domain" description="PRD" evidence="7">
    <location>
        <begin position="281"/>
        <end position="387"/>
    </location>
</feature>
<dbReference type="Pfam" id="PF08279">
    <property type="entry name" value="HTH_11"/>
    <property type="match status" value="1"/>
</dbReference>
<keyword evidence="10" id="KW-1185">Reference proteome</keyword>
<feature type="coiled-coil region" evidence="5">
    <location>
        <begin position="106"/>
        <end position="133"/>
    </location>
</feature>
<reference evidence="9" key="3">
    <citation type="submission" date="2024-03" db="EMBL/GenBank/DDBJ databases">
        <title>The Genome Sequence of Enterococcus sp. DIV0242b.</title>
        <authorList>
            <consortium name="The Broad Institute Genomics Platform"/>
            <consortium name="The Broad Institute Microbial Omics Core"/>
            <consortium name="The Broad Institute Genomic Center for Infectious Diseases"/>
            <person name="Earl A."/>
            <person name="Manson A."/>
            <person name="Gilmore M."/>
            <person name="Schwartman J."/>
            <person name="Shea T."/>
            <person name="Abouelleil A."/>
            <person name="Cao P."/>
            <person name="Chapman S."/>
            <person name="Cusick C."/>
            <person name="Young S."/>
            <person name="Neafsey D."/>
            <person name="Nusbaum C."/>
            <person name="Birren B."/>
        </authorList>
    </citation>
    <scope>NUCLEOTIDE SEQUENCE</scope>
    <source>
        <strain evidence="9">9E7_DIV0242</strain>
    </source>
</reference>
<dbReference type="Gene3D" id="3.40.930.10">
    <property type="entry name" value="Mannitol-specific EII, Chain A"/>
    <property type="match status" value="1"/>
</dbReference>
<gene>
    <name evidence="9" type="ORF">A5888_003285</name>
    <name evidence="8" type="ORF">A5888_003581</name>
</gene>
<evidence type="ECO:0000256" key="3">
    <source>
        <dbReference type="ARBA" id="ARBA00023159"/>
    </source>
</evidence>
<dbReference type="AlphaFoldDB" id="A0A242K1Z1"/>
<dbReference type="SUPFAM" id="SSF55804">
    <property type="entry name" value="Phoshotransferase/anion transport protein"/>
    <property type="match status" value="1"/>
</dbReference>
<sequence length="634" mass="73568">MWHAKQKEILAFLMKNQEQWVTAGQLAEFCGCTTRTIRNHIAKMNQEISELIIASNHGYQLNSEVELTMLNRETEDRKARIFLELLKNSSEGVNIFDLSERLFISESTLKNELQQLKQEITDAAIQIVTEQNHVKLTGPERSKRRYMISLLYNESDLQEQLKLTIQEMIGYISLEQLQQTIWDVLQKHGIRINQYSLNNIVLHYAISIERIRQGHVIKKSKEYSSLVNQKEYQLAGEIAKMLAVEYEIHFSEAELEQLSLLFIGLQNEKLANGADEKLSEFVDQRIIETLHGVLAQVEKTYLIKLDDPEFFTKLAIHVQSLYYRSHYETFTRNSSLLDLKTGYPLIYDLSVYISSLIQEELDIWFNDDEISFIALHIGSFFETRKKQPDRITVLLVVNEYHDLKRNLLEKLEQDFGGEITLLTGNHDTVSEEPYDLLLTTDRQLASHYSGAVFIHPFLTEKDSRKIEKRLSALKAQKEKKRMYRYIDQFVSAELYFNQIDPSDLTPKEIRSQINERMYELEYVDTAFAQNVEKRETMSPTSFPSGIAVPHSVEVDALKSGVAIMTLQEPVIWSAYPVKLIALVAINKEEAAAFNEFFERFIEIVSEPINTRQLSLAEDYDAFLLKLKMLVDTDE</sequence>
<reference evidence="9" key="2">
    <citation type="submission" date="2017-05" db="EMBL/GenBank/DDBJ databases">
        <authorList>
            <consortium name="The Broad Institute Genomics Platform"/>
            <consortium name="The Broad Institute Genomic Center for Infectious Diseases"/>
            <person name="Earl A."/>
            <person name="Manson A."/>
            <person name="Schwartman J."/>
            <person name="Gilmore M."/>
            <person name="Abouelleil A."/>
            <person name="Cao P."/>
            <person name="Chapman S."/>
            <person name="Cusick C."/>
            <person name="Shea T."/>
            <person name="Young S."/>
            <person name="Neafsey D."/>
            <person name="Nusbaum C."/>
            <person name="Birren B."/>
        </authorList>
    </citation>
    <scope>NUCLEOTIDE SEQUENCE</scope>
    <source>
        <strain evidence="9">9E7_DIV0242</strain>
    </source>
</reference>
<keyword evidence="1" id="KW-0677">Repeat</keyword>
<dbReference type="Gene3D" id="1.10.10.10">
    <property type="entry name" value="Winged helix-like DNA-binding domain superfamily/Winged helix DNA-binding domain"/>
    <property type="match status" value="1"/>
</dbReference>
<dbReference type="Pfam" id="PF05043">
    <property type="entry name" value="Mga"/>
    <property type="match status" value="1"/>
</dbReference>
<dbReference type="PANTHER" id="PTHR30185">
    <property type="entry name" value="CRYPTIC BETA-GLUCOSIDE BGL OPERON ANTITERMINATOR"/>
    <property type="match status" value="1"/>
</dbReference>
<evidence type="ECO:0000259" key="6">
    <source>
        <dbReference type="PROSITE" id="PS51094"/>
    </source>
</evidence>
<protein>
    <submittedName>
        <fullName evidence="9">Lichenan operon transcriptional antiterminator</fullName>
    </submittedName>
</protein>
<dbReference type="GO" id="GO:0006355">
    <property type="term" value="P:regulation of DNA-templated transcription"/>
    <property type="evidence" value="ECO:0007669"/>
    <property type="project" value="InterPro"/>
</dbReference>
<evidence type="ECO:0000256" key="2">
    <source>
        <dbReference type="ARBA" id="ARBA00023015"/>
    </source>
</evidence>
<evidence type="ECO:0000256" key="1">
    <source>
        <dbReference type="ARBA" id="ARBA00022737"/>
    </source>
</evidence>